<evidence type="ECO:0000256" key="4">
    <source>
        <dbReference type="ARBA" id="ARBA00022729"/>
    </source>
</evidence>
<evidence type="ECO:0000313" key="10">
    <source>
        <dbReference type="Proteomes" id="UP001056937"/>
    </source>
</evidence>
<dbReference type="EMBL" id="CP084930">
    <property type="protein sequence ID" value="USI74373.1"/>
    <property type="molecule type" value="Genomic_DNA"/>
</dbReference>
<protein>
    <submittedName>
        <fullName evidence="9">M20/M25/M40 family metallo-hydrolase</fullName>
    </submittedName>
</protein>
<accession>A0ABY4XBZ3</accession>
<keyword evidence="10" id="KW-1185">Reference proteome</keyword>
<evidence type="ECO:0000256" key="3">
    <source>
        <dbReference type="ARBA" id="ARBA00022723"/>
    </source>
</evidence>
<evidence type="ECO:0000256" key="5">
    <source>
        <dbReference type="ARBA" id="ARBA00022801"/>
    </source>
</evidence>
<feature type="signal peptide" evidence="7">
    <location>
        <begin position="1"/>
        <end position="25"/>
    </location>
</feature>
<dbReference type="InterPro" id="IPR007484">
    <property type="entry name" value="Peptidase_M28"/>
</dbReference>
<sequence>MRARLVAALLAAPALLAAAPAPVTPAELSATVKTLASDAFGGRAPGTPGEAKTIAYLVARLKALGLTPAAPGGGWTQTVPMIHNITGAPRRLVLETGGRTIDLVPGRDVAPGTTRATDRIAFAHAPLVFVGYGVHAPERGWDDFKGVDLHGKVAVFLVNDPDYEAVRGEDAFGRFGGQAMTYYGRWTYKYEEAARQGAIGALIIHETGPAGYGWNVAGNSVGGTYALPVSGDEPQPVALQSWLSGPAAAALFKAAGQDLAALKRQARSAAFRPVPLGDVRLSADLPVRSERIESHNVLAKIAGTRAPGETLLFGAHWDAYGIGAPDAQGRTIRPGANDDALGVAALIALARAYKAGPPPQRTIGFGFWTAEERGLLGSEYYARHPAFPLATTVANLTIDILQTAGAARDVVLIGAGQDSLDTDLARAARAQGRTVTPDAKPERGLFYRADHFSLAKRGVPTLLLMGAGGGVDLVKGGRAAGDAWVTDYTAHCYHQTCDSWSAAWDLTGATQDVNLFYAVGRDLANSRAWPGWNAQSEFRATRAASAAERR</sequence>
<organism evidence="9 10">
    <name type="scientific">Sphingomonas morindae</name>
    <dbReference type="NCBI Taxonomy" id="1541170"/>
    <lineage>
        <taxon>Bacteria</taxon>
        <taxon>Pseudomonadati</taxon>
        <taxon>Pseudomonadota</taxon>
        <taxon>Alphaproteobacteria</taxon>
        <taxon>Sphingomonadales</taxon>
        <taxon>Sphingomonadaceae</taxon>
        <taxon>Sphingomonas</taxon>
    </lineage>
</organism>
<dbReference type="Proteomes" id="UP001056937">
    <property type="component" value="Chromosome 1"/>
</dbReference>
<keyword evidence="6" id="KW-0862">Zinc</keyword>
<dbReference type="SUPFAM" id="SSF53187">
    <property type="entry name" value="Zn-dependent exopeptidases"/>
    <property type="match status" value="1"/>
</dbReference>
<dbReference type="InterPro" id="IPR045175">
    <property type="entry name" value="M28_fam"/>
</dbReference>
<keyword evidence="4 7" id="KW-0732">Signal</keyword>
<dbReference type="PANTHER" id="PTHR12147">
    <property type="entry name" value="METALLOPEPTIDASE M28 FAMILY MEMBER"/>
    <property type="match status" value="1"/>
</dbReference>
<evidence type="ECO:0000256" key="2">
    <source>
        <dbReference type="ARBA" id="ARBA00022670"/>
    </source>
</evidence>
<feature type="chain" id="PRO_5046918853" evidence="7">
    <location>
        <begin position="26"/>
        <end position="550"/>
    </location>
</feature>
<dbReference type="Gene3D" id="3.40.630.10">
    <property type="entry name" value="Zn peptidases"/>
    <property type="match status" value="1"/>
</dbReference>
<evidence type="ECO:0000256" key="7">
    <source>
        <dbReference type="SAM" id="SignalP"/>
    </source>
</evidence>
<dbReference type="RefSeq" id="WP_252168176.1">
    <property type="nucleotide sequence ID" value="NZ_CP084930.1"/>
</dbReference>
<keyword evidence="3" id="KW-0479">Metal-binding</keyword>
<feature type="domain" description="Peptidase M28" evidence="8">
    <location>
        <begin position="296"/>
        <end position="515"/>
    </location>
</feature>
<keyword evidence="5" id="KW-0378">Hydrolase</keyword>
<gene>
    <name evidence="9" type="ORF">LHA26_07970</name>
</gene>
<evidence type="ECO:0000256" key="1">
    <source>
        <dbReference type="ARBA" id="ARBA00022438"/>
    </source>
</evidence>
<dbReference type="SUPFAM" id="SSF52025">
    <property type="entry name" value="PA domain"/>
    <property type="match status" value="1"/>
</dbReference>
<dbReference type="InterPro" id="IPR046450">
    <property type="entry name" value="PA_dom_sf"/>
</dbReference>
<evidence type="ECO:0000256" key="6">
    <source>
        <dbReference type="ARBA" id="ARBA00022833"/>
    </source>
</evidence>
<dbReference type="Gene3D" id="3.50.30.30">
    <property type="match status" value="1"/>
</dbReference>
<reference evidence="9" key="1">
    <citation type="journal article" date="2022" name="Toxins">
        <title>Genomic Analysis of Sphingopyxis sp. USTB-05 for Biodegrading Cyanobacterial Hepatotoxins.</title>
        <authorList>
            <person name="Liu C."/>
            <person name="Xu Q."/>
            <person name="Zhao Z."/>
            <person name="Zhang H."/>
            <person name="Liu X."/>
            <person name="Yin C."/>
            <person name="Liu Y."/>
            <person name="Yan H."/>
        </authorList>
    </citation>
    <scope>NUCLEOTIDE SEQUENCE</scope>
    <source>
        <strain evidence="9">NBD5</strain>
    </source>
</reference>
<dbReference type="PANTHER" id="PTHR12147:SF56">
    <property type="entry name" value="AMINOPEPTIDASE YDR415C-RELATED"/>
    <property type="match status" value="1"/>
</dbReference>
<keyword evidence="2" id="KW-0645">Protease</keyword>
<dbReference type="Pfam" id="PF04389">
    <property type="entry name" value="Peptidase_M28"/>
    <property type="match status" value="1"/>
</dbReference>
<evidence type="ECO:0000259" key="8">
    <source>
        <dbReference type="Pfam" id="PF04389"/>
    </source>
</evidence>
<evidence type="ECO:0000313" key="9">
    <source>
        <dbReference type="EMBL" id="USI74373.1"/>
    </source>
</evidence>
<proteinExistence type="predicted"/>
<keyword evidence="1" id="KW-0031">Aminopeptidase</keyword>
<name>A0ABY4XBZ3_9SPHN</name>